<dbReference type="InterPro" id="IPR021848">
    <property type="entry name" value="HODM_asu-like"/>
</dbReference>
<evidence type="ECO:0000313" key="3">
    <source>
        <dbReference type="Proteomes" id="UP001341245"/>
    </source>
</evidence>
<protein>
    <recommendedName>
        <fullName evidence="4">HRQ family protein</fullName>
    </recommendedName>
</protein>
<dbReference type="Proteomes" id="UP001341245">
    <property type="component" value="Unassembled WGS sequence"/>
</dbReference>
<dbReference type="EMBL" id="JASGXD010000001">
    <property type="protein sequence ID" value="KAK6008808.1"/>
    <property type="molecule type" value="Genomic_DNA"/>
</dbReference>
<evidence type="ECO:0008006" key="4">
    <source>
        <dbReference type="Google" id="ProtNLM"/>
    </source>
</evidence>
<proteinExistence type="predicted"/>
<gene>
    <name evidence="2" type="ORF">QM012_000711</name>
</gene>
<reference evidence="2 3" key="1">
    <citation type="submission" date="2023-11" db="EMBL/GenBank/DDBJ databases">
        <title>Draft genome sequence and annotation of the polyextremotolerant black yeast-like fungus Aureobasidium pullulans NRRL 62042.</title>
        <authorList>
            <person name="Dielentheis-Frenken M.R.E."/>
            <person name="Wibberg D."/>
            <person name="Blank L.M."/>
            <person name="Tiso T."/>
        </authorList>
    </citation>
    <scope>NUCLEOTIDE SEQUENCE [LARGE SCALE GENOMIC DNA]</scope>
    <source>
        <strain evidence="2 3">NRRL 62042</strain>
    </source>
</reference>
<feature type="region of interest" description="Disordered" evidence="1">
    <location>
        <begin position="90"/>
        <end position="113"/>
    </location>
</feature>
<accession>A0ABR0TWI3</accession>
<name>A0ABR0TWI3_AURPU</name>
<comment type="caution">
    <text evidence="2">The sequence shown here is derived from an EMBL/GenBank/DDBJ whole genome shotgun (WGS) entry which is preliminary data.</text>
</comment>
<dbReference type="Pfam" id="PF11927">
    <property type="entry name" value="HODM_asu-like"/>
    <property type="match status" value="1"/>
</dbReference>
<keyword evidence="3" id="KW-1185">Reference proteome</keyword>
<evidence type="ECO:0000313" key="2">
    <source>
        <dbReference type="EMBL" id="KAK6008808.1"/>
    </source>
</evidence>
<organism evidence="2 3">
    <name type="scientific">Aureobasidium pullulans</name>
    <name type="common">Black yeast</name>
    <name type="synonym">Pullularia pullulans</name>
    <dbReference type="NCBI Taxonomy" id="5580"/>
    <lineage>
        <taxon>Eukaryota</taxon>
        <taxon>Fungi</taxon>
        <taxon>Dikarya</taxon>
        <taxon>Ascomycota</taxon>
        <taxon>Pezizomycotina</taxon>
        <taxon>Dothideomycetes</taxon>
        <taxon>Dothideomycetidae</taxon>
        <taxon>Dothideales</taxon>
        <taxon>Saccotheciaceae</taxon>
        <taxon>Aureobasidium</taxon>
    </lineage>
</organism>
<sequence length="501" mass="57257">MPSLYLSILGIAFAIVTVSYFAQSEKRRALLLSKFGFDKQHSLLWAPPKSPSPAKRELSEKVTLPAGQEYRDTLPPCRRPALAELTDTRFSVGGKSGKGLSELPHNTSRPLPDDTNVLASQFRKYSTPTGFTVEEIKALGNFPDYATLSGVPLPAPYANFDINTALARPYRPFRWEYHQTMSYKKLEPDWWLELDRTYTSRIKQRQDLYKTHGSEILQSLPGSEIACKELMEMVLQFLSSRYPQHFVIDSQKFLFHNNILNTTTNLREMDPLEVLLNNVPEDFAIVLRNPETGYYSFRAGVICSSLGWSVGTKIGKDLKDIHAPVPDYKEKMEFSMDSRFFAKMPTDKPIQRGSWSLETGSPLFLPSNSPHFSSRNTQSPTLELSDINLRVDWQTLRRLPLSGAIAFNFKCLFTGVSELASEPCVPGLLVKILKEGKKELMEYKGTWHVEHVVVPALEEMDKNQKEKGVVEQNWEVRTLEEYPWFPGWEDKWQKEQGFEGR</sequence>
<evidence type="ECO:0000256" key="1">
    <source>
        <dbReference type="SAM" id="MobiDB-lite"/>
    </source>
</evidence>